<dbReference type="KEGG" id="pman:OU5_1839"/>
<dbReference type="Proteomes" id="UP000026913">
    <property type="component" value="Chromosome"/>
</dbReference>
<organism evidence="1 2">
    <name type="scientific">Pseudomonas mandelii JR-1</name>
    <dbReference type="NCBI Taxonomy" id="1147786"/>
    <lineage>
        <taxon>Bacteria</taxon>
        <taxon>Pseudomonadati</taxon>
        <taxon>Pseudomonadota</taxon>
        <taxon>Gammaproteobacteria</taxon>
        <taxon>Pseudomonadales</taxon>
        <taxon>Pseudomonadaceae</taxon>
        <taxon>Pseudomonas</taxon>
    </lineage>
</organism>
<proteinExistence type="predicted"/>
<accession>A0A024E9A7</accession>
<reference evidence="1 2" key="1">
    <citation type="journal article" date="2012" name="J. Bacteriol.">
        <title>Genome sequence of cold-adapted Pseudomonas mandelii strain JR-1.</title>
        <authorList>
            <person name="Jang S.H."/>
            <person name="Kim J."/>
            <person name="Kim J."/>
            <person name="Hong S."/>
            <person name="Lee C."/>
        </authorList>
    </citation>
    <scope>NUCLEOTIDE SEQUENCE [LARGE SCALE GENOMIC DNA]</scope>
    <source>
        <strain evidence="1 2">JR-1</strain>
    </source>
</reference>
<dbReference type="RefSeq" id="WP_010461923.1">
    <property type="nucleotide sequence ID" value="NZ_CP005960.1"/>
</dbReference>
<sequence length="321" mass="35777">MDKQRAISHFLYYLEHHPAVAGINPAKVLLGHTADYEALTGAIAEQASDSQPFRFSTLRLDIEPTEKLAQAIAESDLYIFFYDSSTLPNPRPDGPEFVRALQGVMAENWKKSLLFKDYGDYFYDTFSVTPQRIAGLNSHLIQRMSHATTLSFKDDHGSWFETPLNSIKKWTDINGIGNFDLAPGEIATHSEAINGRVKFMGTFLSTIPFARKYGVLDSPLELWIENSTIHKIATEVPGLEHDFNKYLEANPSNRRIEELGIGTNEGVKALYARNAGFEERHCGLHLGLGGGAKGSHHLDLIFSSGVLALDDEPVFDGRFVF</sequence>
<dbReference type="AlphaFoldDB" id="A0A024E9A7"/>
<dbReference type="EMBL" id="CP005960">
    <property type="protein sequence ID" value="AHZ68918.1"/>
    <property type="molecule type" value="Genomic_DNA"/>
</dbReference>
<dbReference type="OrthoDB" id="9024786at2"/>
<evidence type="ECO:0000313" key="1">
    <source>
        <dbReference type="EMBL" id="AHZ68918.1"/>
    </source>
</evidence>
<name>A0A024E9A7_9PSED</name>
<dbReference type="SUPFAM" id="SSF144052">
    <property type="entry name" value="Thermophilic metalloprotease-like"/>
    <property type="match status" value="1"/>
</dbReference>
<dbReference type="HOGENOM" id="CLU_871169_0_0_6"/>
<protein>
    <recommendedName>
        <fullName evidence="3">Leucyl aminopeptidase</fullName>
    </recommendedName>
</protein>
<gene>
    <name evidence="1" type="ORF">OU5_1839</name>
</gene>
<evidence type="ECO:0008006" key="3">
    <source>
        <dbReference type="Google" id="ProtNLM"/>
    </source>
</evidence>
<evidence type="ECO:0000313" key="2">
    <source>
        <dbReference type="Proteomes" id="UP000026913"/>
    </source>
</evidence>